<organism evidence="1 2">
    <name type="scientific">Aporhodopirellula rubra</name>
    <dbReference type="NCBI Taxonomy" id="980271"/>
    <lineage>
        <taxon>Bacteria</taxon>
        <taxon>Pseudomonadati</taxon>
        <taxon>Planctomycetota</taxon>
        <taxon>Planctomycetia</taxon>
        <taxon>Pirellulales</taxon>
        <taxon>Pirellulaceae</taxon>
        <taxon>Aporhodopirellula</taxon>
    </lineage>
</organism>
<keyword evidence="2" id="KW-1185">Reference proteome</keyword>
<comment type="caution">
    <text evidence="1">The sequence shown here is derived from an EMBL/GenBank/DDBJ whole genome shotgun (WGS) entry which is preliminary data.</text>
</comment>
<dbReference type="Proteomes" id="UP000536179">
    <property type="component" value="Unassembled WGS sequence"/>
</dbReference>
<sequence>MKNRIPGIVYVGTKTEMQWLQSRLDEFGFASAVVEIDRDSVPVGADLPIKPD</sequence>
<accession>A0A7W5E667</accession>
<protein>
    <submittedName>
        <fullName evidence="1">Uncharacterized protein</fullName>
    </submittedName>
</protein>
<reference evidence="1 2" key="1">
    <citation type="submission" date="2020-08" db="EMBL/GenBank/DDBJ databases">
        <title>Genomic Encyclopedia of Type Strains, Phase III (KMG-III): the genomes of soil and plant-associated and newly described type strains.</title>
        <authorList>
            <person name="Whitman W."/>
        </authorList>
    </citation>
    <scope>NUCLEOTIDE SEQUENCE [LARGE SCALE GENOMIC DNA]</scope>
    <source>
        <strain evidence="1 2">CECT 8075</strain>
    </source>
</reference>
<dbReference type="EMBL" id="JACHXU010000041">
    <property type="protein sequence ID" value="MBB3210522.1"/>
    <property type="molecule type" value="Genomic_DNA"/>
</dbReference>
<evidence type="ECO:0000313" key="1">
    <source>
        <dbReference type="EMBL" id="MBB3210522.1"/>
    </source>
</evidence>
<name>A0A7W5E667_9BACT</name>
<dbReference type="AlphaFoldDB" id="A0A7W5E667"/>
<evidence type="ECO:0000313" key="2">
    <source>
        <dbReference type="Proteomes" id="UP000536179"/>
    </source>
</evidence>
<gene>
    <name evidence="1" type="ORF">FHS27_006369</name>
</gene>
<dbReference type="RefSeq" id="WP_184309896.1">
    <property type="nucleotide sequence ID" value="NZ_JACHXU010000041.1"/>
</dbReference>
<proteinExistence type="predicted"/>